<keyword evidence="3" id="KW-1185">Reference proteome</keyword>
<accession>A0A4C1VFW8</accession>
<evidence type="ECO:0000313" key="3">
    <source>
        <dbReference type="Proteomes" id="UP000299102"/>
    </source>
</evidence>
<proteinExistence type="predicted"/>
<dbReference type="AlphaFoldDB" id="A0A4C1VFW8"/>
<evidence type="ECO:0000313" key="2">
    <source>
        <dbReference type="EMBL" id="GBP37212.1"/>
    </source>
</evidence>
<sequence length="124" mass="14770">MSGEWEQRVTTFIDQRWRREEHKRLRARYAVFLKGVKAIGRFYRSIRRYGIHRRRVRSPTTTYCDGRVRVSDRSDFELLAKTKAPPKATVARSRGFGGRESEWPPFDGSYRRKRVGGEKFNSRE</sequence>
<reference evidence="2 3" key="1">
    <citation type="journal article" date="2019" name="Commun. Biol.">
        <title>The bagworm genome reveals a unique fibroin gene that provides high tensile strength.</title>
        <authorList>
            <person name="Kono N."/>
            <person name="Nakamura H."/>
            <person name="Ohtoshi R."/>
            <person name="Tomita M."/>
            <person name="Numata K."/>
            <person name="Arakawa K."/>
        </authorList>
    </citation>
    <scope>NUCLEOTIDE SEQUENCE [LARGE SCALE GENOMIC DNA]</scope>
</reference>
<gene>
    <name evidence="2" type="ORF">EVAR_31143_1</name>
</gene>
<organism evidence="2 3">
    <name type="scientific">Eumeta variegata</name>
    <name type="common">Bagworm moth</name>
    <name type="synonym">Eumeta japonica</name>
    <dbReference type="NCBI Taxonomy" id="151549"/>
    <lineage>
        <taxon>Eukaryota</taxon>
        <taxon>Metazoa</taxon>
        <taxon>Ecdysozoa</taxon>
        <taxon>Arthropoda</taxon>
        <taxon>Hexapoda</taxon>
        <taxon>Insecta</taxon>
        <taxon>Pterygota</taxon>
        <taxon>Neoptera</taxon>
        <taxon>Endopterygota</taxon>
        <taxon>Lepidoptera</taxon>
        <taxon>Glossata</taxon>
        <taxon>Ditrysia</taxon>
        <taxon>Tineoidea</taxon>
        <taxon>Psychidae</taxon>
        <taxon>Oiketicinae</taxon>
        <taxon>Eumeta</taxon>
    </lineage>
</organism>
<protein>
    <submittedName>
        <fullName evidence="2">Uncharacterized protein</fullName>
    </submittedName>
</protein>
<comment type="caution">
    <text evidence="2">The sequence shown here is derived from an EMBL/GenBank/DDBJ whole genome shotgun (WGS) entry which is preliminary data.</text>
</comment>
<name>A0A4C1VFW8_EUMVA</name>
<dbReference type="Proteomes" id="UP000299102">
    <property type="component" value="Unassembled WGS sequence"/>
</dbReference>
<feature type="compositionally biased region" description="Basic and acidic residues" evidence="1">
    <location>
        <begin position="115"/>
        <end position="124"/>
    </location>
</feature>
<dbReference type="EMBL" id="BGZK01000330">
    <property type="protein sequence ID" value="GBP37212.1"/>
    <property type="molecule type" value="Genomic_DNA"/>
</dbReference>
<feature type="region of interest" description="Disordered" evidence="1">
    <location>
        <begin position="89"/>
        <end position="124"/>
    </location>
</feature>
<evidence type="ECO:0000256" key="1">
    <source>
        <dbReference type="SAM" id="MobiDB-lite"/>
    </source>
</evidence>